<evidence type="ECO:0000256" key="1">
    <source>
        <dbReference type="SAM" id="MobiDB-lite"/>
    </source>
</evidence>
<evidence type="ECO:0000313" key="3">
    <source>
        <dbReference type="Proteomes" id="UP001352223"/>
    </source>
</evidence>
<name>A0ABU6C6S3_9ACTN</name>
<reference evidence="2 3" key="1">
    <citation type="submission" date="2022-10" db="EMBL/GenBank/DDBJ databases">
        <authorList>
            <person name="Xie J."/>
            <person name="Shen N."/>
        </authorList>
    </citation>
    <scope>NUCLEOTIDE SEQUENCE [LARGE SCALE GENOMIC DNA]</scope>
    <source>
        <strain evidence="2 3">DSM 41681</strain>
    </source>
</reference>
<evidence type="ECO:0000313" key="2">
    <source>
        <dbReference type="EMBL" id="MEB3960412.1"/>
    </source>
</evidence>
<protein>
    <submittedName>
        <fullName evidence="2">Uncharacterized protein</fullName>
    </submittedName>
</protein>
<accession>A0ABU6C6S3</accession>
<dbReference type="Proteomes" id="UP001352223">
    <property type="component" value="Unassembled WGS sequence"/>
</dbReference>
<keyword evidence="3" id="KW-1185">Reference proteome</keyword>
<gene>
    <name evidence="2" type="ORF">OKJ48_09150</name>
</gene>
<feature type="region of interest" description="Disordered" evidence="1">
    <location>
        <begin position="1"/>
        <end position="67"/>
    </location>
</feature>
<comment type="caution">
    <text evidence="2">The sequence shown here is derived from an EMBL/GenBank/DDBJ whole genome shotgun (WGS) entry which is preliminary data.</text>
</comment>
<organism evidence="2 3">
    <name type="scientific">Streptomyces kunmingensis</name>
    <dbReference type="NCBI Taxonomy" id="68225"/>
    <lineage>
        <taxon>Bacteria</taxon>
        <taxon>Bacillati</taxon>
        <taxon>Actinomycetota</taxon>
        <taxon>Actinomycetes</taxon>
        <taxon>Kitasatosporales</taxon>
        <taxon>Streptomycetaceae</taxon>
        <taxon>Streptomyces</taxon>
    </lineage>
</organism>
<proteinExistence type="predicted"/>
<sequence>MSETVLRPLRVPELGSSEKLRDTPTVTYTQAGESGASLRAAGRQVVAQRPAQPGWDRPSGPRQATGTEGIPEAACCLEFFMFRGTEHGCTCPTRTTRSSAA</sequence>
<dbReference type="EMBL" id="JAOZYB010000047">
    <property type="protein sequence ID" value="MEB3960412.1"/>
    <property type="molecule type" value="Genomic_DNA"/>
</dbReference>
<dbReference type="RefSeq" id="WP_324767492.1">
    <property type="nucleotide sequence ID" value="NZ_BAAATS010000014.1"/>
</dbReference>